<feature type="region of interest" description="Disordered" evidence="1">
    <location>
        <begin position="54"/>
        <end position="132"/>
    </location>
</feature>
<proteinExistence type="predicted"/>
<dbReference type="PANTHER" id="PTHR47743:SF2">
    <property type="entry name" value="ACROSOMAL PROTEIN KIAA1210"/>
    <property type="match status" value="1"/>
</dbReference>
<feature type="domain" description="DUF4592" evidence="2">
    <location>
        <begin position="144"/>
        <end position="197"/>
    </location>
</feature>
<evidence type="ECO:0000313" key="4">
    <source>
        <dbReference type="Proteomes" id="UP001152622"/>
    </source>
</evidence>
<gene>
    <name evidence="3" type="ORF">SKAU_G00375540</name>
</gene>
<reference evidence="3" key="1">
    <citation type="journal article" date="2023" name="Science">
        <title>Genome structures resolve the early diversification of teleost fishes.</title>
        <authorList>
            <person name="Parey E."/>
            <person name="Louis A."/>
            <person name="Montfort J."/>
            <person name="Bouchez O."/>
            <person name="Roques C."/>
            <person name="Iampietro C."/>
            <person name="Lluch J."/>
            <person name="Castinel A."/>
            <person name="Donnadieu C."/>
            <person name="Desvignes T."/>
            <person name="Floi Bucao C."/>
            <person name="Jouanno E."/>
            <person name="Wen M."/>
            <person name="Mejri S."/>
            <person name="Dirks R."/>
            <person name="Jansen H."/>
            <person name="Henkel C."/>
            <person name="Chen W.J."/>
            <person name="Zahm M."/>
            <person name="Cabau C."/>
            <person name="Klopp C."/>
            <person name="Thompson A.W."/>
            <person name="Robinson-Rechavi M."/>
            <person name="Braasch I."/>
            <person name="Lecointre G."/>
            <person name="Bobe J."/>
            <person name="Postlethwait J.H."/>
            <person name="Berthelot C."/>
            <person name="Roest Crollius H."/>
            <person name="Guiguen Y."/>
        </authorList>
    </citation>
    <scope>NUCLEOTIDE SEQUENCE</scope>
    <source>
        <strain evidence="3">WJC10195</strain>
    </source>
</reference>
<feature type="region of interest" description="Disordered" evidence="1">
    <location>
        <begin position="1"/>
        <end position="41"/>
    </location>
</feature>
<dbReference type="EMBL" id="JAINUF010000018">
    <property type="protein sequence ID" value="KAJ8338588.1"/>
    <property type="molecule type" value="Genomic_DNA"/>
</dbReference>
<dbReference type="InterPro" id="IPR028030">
    <property type="entry name" value="DUF4592"/>
</dbReference>
<keyword evidence="4" id="KW-1185">Reference proteome</keyword>
<sequence>MAGFYSCLRGENDSSMASGPPDVTANQETAETPEECPGKKKSKFQTFKNFFVKKKRKEAPAPTGESLLKSSQSSDNVNGAEATATQSDADQDSGSKINMGSKAMSHDSVFVSDSQSSEPNDDGLASSQDNIPGKVKSLQLQLKQAIRMGSPPSLICVKKGEDGGTVSEDDGLPCSPPEISTLHTVLTGSSHERAARATAGSGDLPEAGAPEPRGPSAAKTTVAAWMPEKGQRAVSFCRPNPSFHVDCTLRSPSLAAF</sequence>
<dbReference type="AlphaFoldDB" id="A0A9Q1EGW0"/>
<feature type="region of interest" description="Disordered" evidence="1">
    <location>
        <begin position="191"/>
        <end position="219"/>
    </location>
</feature>
<evidence type="ECO:0000256" key="1">
    <source>
        <dbReference type="SAM" id="MobiDB-lite"/>
    </source>
</evidence>
<feature type="compositionally biased region" description="Polar residues" evidence="1">
    <location>
        <begin position="68"/>
        <end position="98"/>
    </location>
</feature>
<name>A0A9Q1EGW0_SYNKA</name>
<dbReference type="OrthoDB" id="8869651at2759"/>
<protein>
    <recommendedName>
        <fullName evidence="2">DUF4592 domain-containing protein</fullName>
    </recommendedName>
</protein>
<comment type="caution">
    <text evidence="3">The sequence shown here is derived from an EMBL/GenBank/DDBJ whole genome shotgun (WGS) entry which is preliminary data.</text>
</comment>
<evidence type="ECO:0000313" key="3">
    <source>
        <dbReference type="EMBL" id="KAJ8338588.1"/>
    </source>
</evidence>
<dbReference type="InterPro" id="IPR026713">
    <property type="entry name" value="CRACD-like"/>
</dbReference>
<dbReference type="Proteomes" id="UP001152622">
    <property type="component" value="Chromosome 18"/>
</dbReference>
<organism evidence="3 4">
    <name type="scientific">Synaphobranchus kaupii</name>
    <name type="common">Kaup's arrowtooth eel</name>
    <dbReference type="NCBI Taxonomy" id="118154"/>
    <lineage>
        <taxon>Eukaryota</taxon>
        <taxon>Metazoa</taxon>
        <taxon>Chordata</taxon>
        <taxon>Craniata</taxon>
        <taxon>Vertebrata</taxon>
        <taxon>Euteleostomi</taxon>
        <taxon>Actinopterygii</taxon>
        <taxon>Neopterygii</taxon>
        <taxon>Teleostei</taxon>
        <taxon>Anguilliformes</taxon>
        <taxon>Synaphobranchidae</taxon>
        <taxon>Synaphobranchus</taxon>
    </lineage>
</organism>
<feature type="region of interest" description="Disordered" evidence="1">
    <location>
        <begin position="153"/>
        <end position="175"/>
    </location>
</feature>
<evidence type="ECO:0000259" key="2">
    <source>
        <dbReference type="Pfam" id="PF15262"/>
    </source>
</evidence>
<dbReference type="Pfam" id="PF15262">
    <property type="entry name" value="DUF4592"/>
    <property type="match status" value="1"/>
</dbReference>
<accession>A0A9Q1EGW0</accession>
<dbReference type="PANTHER" id="PTHR47743">
    <property type="entry name" value="KIAA1210 / KIAA1211 FAMILY MEMBER"/>
    <property type="match status" value="1"/>
</dbReference>